<organism evidence="11">
    <name type="scientific">Mus musculus</name>
    <name type="common">Mouse</name>
    <dbReference type="NCBI Taxonomy" id="10090"/>
    <lineage>
        <taxon>Eukaryota</taxon>
        <taxon>Metazoa</taxon>
        <taxon>Chordata</taxon>
        <taxon>Craniata</taxon>
        <taxon>Vertebrata</taxon>
        <taxon>Euteleostomi</taxon>
        <taxon>Mammalia</taxon>
        <taxon>Eutheria</taxon>
        <taxon>Euarchontoglires</taxon>
        <taxon>Glires</taxon>
        <taxon>Rodentia</taxon>
        <taxon>Myomorpha</taxon>
        <taxon>Muroidea</taxon>
        <taxon>Muridae</taxon>
        <taxon>Murinae</taxon>
        <taxon>Mus</taxon>
        <taxon>Mus</taxon>
    </lineage>
</organism>
<keyword evidence="3" id="KW-0963">Cytoplasm</keyword>
<reference evidence="11" key="5">
    <citation type="journal article" date="2002" name="Nature">
        <title>Analysis of the mouse transcriptome based on functional annotation of 60,770 full-length cDNAs.</title>
        <authorList>
            <consortium name="The FANTOM Consortium and the RIKEN Genome Exploration Research Group Phase I and II Team"/>
        </authorList>
    </citation>
    <scope>NUCLEOTIDE SEQUENCE</scope>
    <source>
        <strain evidence="11">C57BL/6J</strain>
        <tissue evidence="11">Whole body</tissue>
    </source>
</reference>
<dbReference type="GO" id="GO:0005737">
    <property type="term" value="C:cytoplasm"/>
    <property type="evidence" value="ECO:0007669"/>
    <property type="project" value="UniProtKB-SubCell"/>
</dbReference>
<dbReference type="PANTHER" id="PTHR46853:SF3">
    <property type="entry name" value="METHYLOSOME PROTEIN WDR77"/>
    <property type="match status" value="1"/>
</dbReference>
<evidence type="ECO:0000313" key="12">
    <source>
        <dbReference type="MGI" id="MGI:1917715"/>
    </source>
</evidence>
<reference evidence="11" key="7">
    <citation type="journal article" date="2005" name="Science">
        <title>The Transcriptional Landscape of the Mammalian Genome.</title>
        <authorList>
            <consortium name="The FANTOM Consortium"/>
            <consortium name="Riken Genome Exploration Research Group and Genome Science Group (Genome Network Project Core Group)"/>
        </authorList>
    </citation>
    <scope>NUCLEOTIDE SEQUENCE</scope>
    <source>
        <strain evidence="11">C57BL/6J</strain>
        <tissue evidence="11">Whole body</tissue>
    </source>
</reference>
<accession>Q3V2T0</accession>
<reference evidence="11" key="3">
    <citation type="journal article" date="2000" name="Genome Res.">
        <title>RIKEN integrated sequence analysis (RISA) system--384-format sequencing pipeline with 384 multicapillary sequencer.</title>
        <authorList>
            <person name="Shibata K."/>
            <person name="Itoh M."/>
            <person name="Aizawa K."/>
            <person name="Nagaoka S."/>
            <person name="Sasaki N."/>
            <person name="Carninci P."/>
            <person name="Konno H."/>
            <person name="Akiyama J."/>
            <person name="Nishi K."/>
            <person name="Kitsunai T."/>
            <person name="Tashiro H."/>
            <person name="Itoh M."/>
            <person name="Sumi N."/>
            <person name="Ishii Y."/>
            <person name="Nakamura S."/>
            <person name="Hazama M."/>
            <person name="Nishine T."/>
            <person name="Harada A."/>
            <person name="Yamamoto R."/>
            <person name="Matsumoto H."/>
            <person name="Sakaguchi S."/>
            <person name="Ikegami T."/>
            <person name="Kashiwagi K."/>
            <person name="Fujiwake S."/>
            <person name="Inoue K."/>
            <person name="Togawa Y."/>
            <person name="Izawa M."/>
            <person name="Ohara E."/>
            <person name="Watahiki M."/>
            <person name="Yoneda Y."/>
            <person name="Ishikawa T."/>
            <person name="Ozawa K."/>
            <person name="Tanaka T."/>
            <person name="Matsuura S."/>
            <person name="Kawai J."/>
            <person name="Okazaki Y."/>
            <person name="Muramatsu M."/>
            <person name="Inoue Y."/>
            <person name="Kira A."/>
            <person name="Hayashizaki Y."/>
        </authorList>
    </citation>
    <scope>NUCLEOTIDE SEQUENCE</scope>
    <source>
        <strain evidence="11">C57BL/6J</strain>
        <tissue evidence="11">Whole body</tissue>
    </source>
</reference>
<gene>
    <name evidence="12" type="primary">Wdr77</name>
</gene>
<evidence type="ECO:0000256" key="4">
    <source>
        <dbReference type="ARBA" id="ARBA00022553"/>
    </source>
</evidence>
<dbReference type="InterPro" id="IPR001680">
    <property type="entry name" value="WD40_rpt"/>
</dbReference>
<keyword evidence="5" id="KW-0539">Nucleus</keyword>
<sequence>MACNASGYLPTALAWHPQQSEVFVFGDENGSVSLVDTKNASCTLSSAVHSQGVTRLVFSPHSVPLLTSLSEDCSLAVLDSSLSEVFRSRAHRDFVRDATWSPLNHSLLTTVGWDHQVIHHVVPLEPLPNPGPDSVVE</sequence>
<dbReference type="Pfam" id="PF00400">
    <property type="entry name" value="WD40"/>
    <property type="match status" value="1"/>
</dbReference>
<dbReference type="AlphaFoldDB" id="Q3V2T0"/>
<evidence type="ECO:0000256" key="3">
    <source>
        <dbReference type="ARBA" id="ARBA00022490"/>
    </source>
</evidence>
<dbReference type="InterPro" id="IPR007110">
    <property type="entry name" value="Ig-like_dom"/>
</dbReference>
<dbReference type="GO" id="GO:0005634">
    <property type="term" value="C:nucleus"/>
    <property type="evidence" value="ECO:0007669"/>
    <property type="project" value="UniProtKB-SubCell"/>
</dbReference>
<dbReference type="SUPFAM" id="SSF50978">
    <property type="entry name" value="WD40 repeat-like"/>
    <property type="match status" value="1"/>
</dbReference>
<reference evidence="11" key="6">
    <citation type="submission" date="2004-03" db="EMBL/GenBank/DDBJ databases">
        <authorList>
            <person name="Arakawa T."/>
            <person name="Carninci P."/>
            <person name="Fukuda S."/>
            <person name="Hashizume W."/>
            <person name="Hayashida K."/>
            <person name="Hori F."/>
            <person name="Iida J."/>
            <person name="Imamura K."/>
            <person name="Imotani K."/>
            <person name="Itoh M."/>
            <person name="Kanagawa S."/>
            <person name="Kawai J."/>
            <person name="Kojima M."/>
            <person name="Konno H."/>
            <person name="Murata M."/>
            <person name="Nakamura M."/>
            <person name="Ninomiya N."/>
            <person name="Nishiyori H."/>
            <person name="Nomura K."/>
            <person name="Ohno M."/>
            <person name="Sakazume N."/>
            <person name="Sano H."/>
            <person name="Sasaki D."/>
            <person name="Shibata K."/>
            <person name="Shiraki T."/>
            <person name="Tagami M."/>
            <person name="Tagami Y."/>
            <person name="Waki K."/>
            <person name="Watahiki A."/>
            <person name="Muramatsu M."/>
            <person name="Hayashizaki Y."/>
        </authorList>
    </citation>
    <scope>NUCLEOTIDE SEQUENCE</scope>
    <source>
        <strain evidence="11">C57BL/6J</strain>
        <tissue evidence="11">Whole body</tissue>
    </source>
</reference>
<reference evidence="11" key="4">
    <citation type="journal article" date="2001" name="Nature">
        <title>Functional annotation of a full-length mouse cDNA collection.</title>
        <authorList>
            <consortium name="The RIKEN Genome Exploration Research Group Phase II Team and the FANTOM Consortium"/>
        </authorList>
    </citation>
    <scope>NUCLEOTIDE SEQUENCE</scope>
    <source>
        <strain evidence="11">C57BL/6J</strain>
        <tissue evidence="11">Whole body</tissue>
    </source>
</reference>
<dbReference type="PROSITE" id="PS50835">
    <property type="entry name" value="IG_LIKE"/>
    <property type="match status" value="1"/>
</dbReference>
<dbReference type="PANTHER" id="PTHR46853">
    <property type="entry name" value="METHYLOSOME PROTEIN 50"/>
    <property type="match status" value="1"/>
</dbReference>
<evidence type="ECO:0000256" key="8">
    <source>
        <dbReference type="ARBA" id="ARBA00041769"/>
    </source>
</evidence>
<reference evidence="11" key="2">
    <citation type="journal article" date="2000" name="Genome Res.">
        <title>Normalization and subtraction of cap-trapper-selected cDNAs to prepare full-length cDNA libraries for rapid discovery of new genes.</title>
        <authorList>
            <person name="Carninci P."/>
            <person name="Shibata Y."/>
            <person name="Hayatsu N."/>
            <person name="Sugahara Y."/>
            <person name="Shibata K."/>
            <person name="Itoh M."/>
            <person name="Konno H."/>
            <person name="Okazaki Y."/>
            <person name="Muramatsu M."/>
            <person name="Hayashizaki Y."/>
        </authorList>
    </citation>
    <scope>NUCLEOTIDE SEQUENCE</scope>
    <source>
        <strain evidence="11">C57BL/6J</strain>
        <tissue evidence="11">Whole body</tissue>
    </source>
</reference>
<evidence type="ECO:0000256" key="1">
    <source>
        <dbReference type="ARBA" id="ARBA00004123"/>
    </source>
</evidence>
<comment type="subcellular location">
    <subcellularLocation>
        <location evidence="2">Cytoplasm</location>
    </subcellularLocation>
    <subcellularLocation>
        <location evidence="1">Nucleus</location>
    </subcellularLocation>
</comment>
<comment type="function">
    <text evidence="9">Non-catalytic component of the methylosome complex, composed of PRMT5, WDR77 and CLNS1A, which modifies specific arginines to dimethylarginines in several spliceosomal Sm proteins and histones. This modification targets Sm proteins to the survival of motor neurons (SMN) complex for assembly into small nuclear ribonucleoprotein core particles. Might play a role in transcription regulation. The methylosome complex also methylates the Piwi proteins (PIWIL1, PIWIL2 and PIWIL4), methylation of Piwi proteins being required for the interaction with Tudor domain-containing proteins and subsequent localization to the meiotic nuage.</text>
</comment>
<dbReference type="EMBL" id="AK131608">
    <property type="protein sequence ID" value="BAE20717.1"/>
    <property type="molecule type" value="mRNA"/>
</dbReference>
<evidence type="ECO:0000256" key="6">
    <source>
        <dbReference type="ARBA" id="ARBA00040457"/>
    </source>
</evidence>
<feature type="domain" description="Ig-like" evidence="10">
    <location>
        <begin position="1"/>
        <end position="54"/>
    </location>
</feature>
<dbReference type="InterPro" id="IPR015943">
    <property type="entry name" value="WD40/YVTN_repeat-like_dom_sf"/>
</dbReference>
<evidence type="ECO:0000256" key="7">
    <source>
        <dbReference type="ARBA" id="ARBA00041554"/>
    </source>
</evidence>
<name>Q3V2T0_MOUSE</name>
<evidence type="ECO:0000256" key="2">
    <source>
        <dbReference type="ARBA" id="ARBA00004496"/>
    </source>
</evidence>
<keyword evidence="4" id="KW-0597">Phosphoprotein</keyword>
<dbReference type="PeptideAtlas" id="Q3V2T0"/>
<dbReference type="InterPro" id="IPR052139">
    <property type="entry name" value="Methylosome_Comp_WDR77"/>
</dbReference>
<protein>
    <recommendedName>
        <fullName evidence="6">Methylosome protein WDR77</fullName>
    </recommendedName>
    <alternativeName>
        <fullName evidence="8">Methylosome protein 50</fullName>
    </alternativeName>
    <alternativeName>
        <fullName evidence="7">WD repeat-containing protein 77</fullName>
    </alternativeName>
</protein>
<dbReference type="InterPro" id="IPR036322">
    <property type="entry name" value="WD40_repeat_dom_sf"/>
</dbReference>
<dbReference type="MGI" id="MGI:1917715">
    <property type="gene designation" value="Wdr77"/>
</dbReference>
<evidence type="ECO:0000256" key="5">
    <source>
        <dbReference type="ARBA" id="ARBA00023242"/>
    </source>
</evidence>
<dbReference type="AGR" id="MGI:1917715"/>
<dbReference type="SMART" id="SM00320">
    <property type="entry name" value="WD40"/>
    <property type="match status" value="3"/>
</dbReference>
<evidence type="ECO:0000313" key="11">
    <source>
        <dbReference type="EMBL" id="BAE20717.1"/>
    </source>
</evidence>
<proteinExistence type="evidence at transcript level"/>
<reference evidence="11" key="8">
    <citation type="journal article" date="2005" name="Science">
        <title>Antisense Transcription in the Mammalian Transcriptome.</title>
        <authorList>
            <consortium name="RIKEN Genome Exploration Research Group and Genome Science Group (Genome Network Project Core Group) and the FANTOM Consortium"/>
        </authorList>
    </citation>
    <scope>NUCLEOTIDE SEQUENCE</scope>
    <source>
        <strain evidence="11">C57BL/6J</strain>
        <tissue evidence="11">Whole body</tissue>
    </source>
</reference>
<evidence type="ECO:0000256" key="9">
    <source>
        <dbReference type="ARBA" id="ARBA00046151"/>
    </source>
</evidence>
<evidence type="ECO:0000259" key="10">
    <source>
        <dbReference type="PROSITE" id="PS50835"/>
    </source>
</evidence>
<dbReference type="Gene3D" id="2.130.10.10">
    <property type="entry name" value="YVTN repeat-like/Quinoprotein amine dehydrogenase"/>
    <property type="match status" value="1"/>
</dbReference>
<reference evidence="11" key="1">
    <citation type="journal article" date="1999" name="Methods Enzymol.">
        <title>High-efficiency full-length cDNA cloning.</title>
        <authorList>
            <person name="Carninci P."/>
            <person name="Hayashizaki Y."/>
        </authorList>
    </citation>
    <scope>NUCLEOTIDE SEQUENCE</scope>
    <source>
        <strain evidence="11">C57BL/6J</strain>
        <tissue evidence="11">Whole body</tissue>
    </source>
</reference>